<keyword evidence="2" id="KW-1185">Reference proteome</keyword>
<gene>
    <name evidence="1" type="ORF">SPIL2461_LOCUS10254</name>
</gene>
<name>A0A812R2L7_SYMPI</name>
<comment type="caution">
    <text evidence="1">The sequence shown here is derived from an EMBL/GenBank/DDBJ whole genome shotgun (WGS) entry which is preliminary data.</text>
</comment>
<sequence>MSSPMAINPPRSRILSILFARVLNLGVAKEKAEEALVPQVLSRRAVGSRLTPQIRWKKLLFVLLATSAILVGKTRFEEASGSNNAVGRREVPGTRLWTGGDCSSGLRLEDMLHRNLGGYGPDSGEESMIFRLVGGNGTEVEMVMVALNSDFHLWKPHKMGIKDGFGVVTTSGLSRLVANVSFRSSKTKHAVTLPQLALSFYDIHMRHKVNSRKAVKILDVVGNWTDVVRTNNSVVALHQNMTEGSVTFTATDRGALEDLTDPEHISLAHFSRVVSLHFSHVHSFKLELQSGAGSGHQPFQFTAEAAVLCAATPQGQHPAADFIQNHQLQESLREEHGEVAIRAGKAAFQSWLVAPGDVVDESDRDALQPGTALMVIKLKSRIPWTLLAWVMGGCGCAAVIVAIVCCSSSPSKPPPPLVVGENDAVVLEFRTPTGWLQTGIWRNKPLGLGFHQSLPAVVAYVSEDAMQYGVVEDDELVRLGTESQGLRPISHKSYEEFWTQLCDLVSQLPEVPRLMLEFETSHGIHRQIEWKTKPLGVSFDQVMPMKVTEVHEEALHLNIKVGDKLKRYGLETNNLQTTEGKTFDEVFSDISGHMANFPTAIRMICEFELPDKTVREFMWHAKPLGLAFGSDSPPVVSKVTFPADKKGVKEGYILRRFGSDYRMMEATEDRSYSRTMADIQKFEKLLPDARSEVVDAW</sequence>
<dbReference type="OrthoDB" id="408501at2759"/>
<organism evidence="1 2">
    <name type="scientific">Symbiodinium pilosum</name>
    <name type="common">Dinoflagellate</name>
    <dbReference type="NCBI Taxonomy" id="2952"/>
    <lineage>
        <taxon>Eukaryota</taxon>
        <taxon>Sar</taxon>
        <taxon>Alveolata</taxon>
        <taxon>Dinophyceae</taxon>
        <taxon>Suessiales</taxon>
        <taxon>Symbiodiniaceae</taxon>
        <taxon>Symbiodinium</taxon>
    </lineage>
</organism>
<evidence type="ECO:0000313" key="1">
    <source>
        <dbReference type="EMBL" id="CAE7415912.1"/>
    </source>
</evidence>
<protein>
    <submittedName>
        <fullName evidence="1">Uncharacterized protein</fullName>
    </submittedName>
</protein>
<accession>A0A812R2L7</accession>
<dbReference type="Proteomes" id="UP000649617">
    <property type="component" value="Unassembled WGS sequence"/>
</dbReference>
<reference evidence="1" key="1">
    <citation type="submission" date="2021-02" db="EMBL/GenBank/DDBJ databases">
        <authorList>
            <person name="Dougan E. K."/>
            <person name="Rhodes N."/>
            <person name="Thang M."/>
            <person name="Chan C."/>
        </authorList>
    </citation>
    <scope>NUCLEOTIDE SEQUENCE</scope>
</reference>
<proteinExistence type="predicted"/>
<dbReference type="EMBL" id="CAJNIZ010018780">
    <property type="protein sequence ID" value="CAE7415912.1"/>
    <property type="molecule type" value="Genomic_DNA"/>
</dbReference>
<evidence type="ECO:0000313" key="2">
    <source>
        <dbReference type="Proteomes" id="UP000649617"/>
    </source>
</evidence>
<dbReference type="AlphaFoldDB" id="A0A812R2L7"/>